<comment type="caution">
    <text evidence="3">The sequence shown here is derived from an EMBL/GenBank/DDBJ whole genome shotgun (WGS) entry which is preliminary data.</text>
</comment>
<feature type="compositionally biased region" description="Acidic residues" evidence="2">
    <location>
        <begin position="287"/>
        <end position="296"/>
    </location>
</feature>
<feature type="coiled-coil region" evidence="1">
    <location>
        <begin position="78"/>
        <end position="109"/>
    </location>
</feature>
<dbReference type="Proteomes" id="UP001501521">
    <property type="component" value="Unassembled WGS sequence"/>
</dbReference>
<evidence type="ECO:0000256" key="1">
    <source>
        <dbReference type="SAM" id="Coils"/>
    </source>
</evidence>
<keyword evidence="4" id="KW-1185">Reference proteome</keyword>
<feature type="region of interest" description="Disordered" evidence="2">
    <location>
        <begin position="262"/>
        <end position="314"/>
    </location>
</feature>
<organism evidence="3 4">
    <name type="scientific">Tessaracoccus lubricantis</name>
    <dbReference type="NCBI Taxonomy" id="545543"/>
    <lineage>
        <taxon>Bacteria</taxon>
        <taxon>Bacillati</taxon>
        <taxon>Actinomycetota</taxon>
        <taxon>Actinomycetes</taxon>
        <taxon>Propionibacteriales</taxon>
        <taxon>Propionibacteriaceae</taxon>
        <taxon>Tessaracoccus</taxon>
    </lineage>
</organism>
<name>A0ABP9EY71_9ACTN</name>
<protein>
    <recommendedName>
        <fullName evidence="5">DUF4041 domain-containing protein</fullName>
    </recommendedName>
</protein>
<proteinExistence type="predicted"/>
<evidence type="ECO:0000313" key="3">
    <source>
        <dbReference type="EMBL" id="GAA4888504.1"/>
    </source>
</evidence>
<evidence type="ECO:0000313" key="4">
    <source>
        <dbReference type="Proteomes" id="UP001501521"/>
    </source>
</evidence>
<keyword evidence="1" id="KW-0175">Coiled coil</keyword>
<evidence type="ECO:0008006" key="5">
    <source>
        <dbReference type="Google" id="ProtNLM"/>
    </source>
</evidence>
<gene>
    <name evidence="3" type="ORF">GCM10025789_00930</name>
</gene>
<dbReference type="RefSeq" id="WP_345577354.1">
    <property type="nucleotide sequence ID" value="NZ_BAABLV010000002.1"/>
</dbReference>
<sequence length="314" mass="33908">MLAALHSIDGMFVAPGGAAPGFALSDAKGVSADRLQGAVDSLEAAAEWAIAADERDSTSWWDEFLQVVEHGFDYLRDKREFEARCAELVASLRRAVREVRENMRAVRESAGHVPDELEANAAQWLEEAGRVEAVRNRISGLRQISGWVSTASHSYTARSIVQDGATQELGGMASSMAKAISHIALFNRALFLVMYREIQATTQAIRRLQPGAKGYHYRRVANALQLLDDLRRNLRNAQVGRPVRDSSAELGGQVAQCLSSPQLLQPGTWPSGGAQASVPPAPTDSVPDPDEAESLVDDPVGPQGAGQEQDGVER</sequence>
<accession>A0ABP9EY71</accession>
<reference evidence="4" key="1">
    <citation type="journal article" date="2019" name="Int. J. Syst. Evol. Microbiol.">
        <title>The Global Catalogue of Microorganisms (GCM) 10K type strain sequencing project: providing services to taxonomists for standard genome sequencing and annotation.</title>
        <authorList>
            <consortium name="The Broad Institute Genomics Platform"/>
            <consortium name="The Broad Institute Genome Sequencing Center for Infectious Disease"/>
            <person name="Wu L."/>
            <person name="Ma J."/>
        </authorList>
    </citation>
    <scope>NUCLEOTIDE SEQUENCE [LARGE SCALE GENOMIC DNA]</scope>
    <source>
        <strain evidence="4">JCM 19125</strain>
    </source>
</reference>
<dbReference type="EMBL" id="BAABLV010000002">
    <property type="protein sequence ID" value="GAA4888504.1"/>
    <property type="molecule type" value="Genomic_DNA"/>
</dbReference>
<evidence type="ECO:0000256" key="2">
    <source>
        <dbReference type="SAM" id="MobiDB-lite"/>
    </source>
</evidence>